<reference evidence="1 2" key="1">
    <citation type="submission" date="2019-06" db="EMBL/GenBank/DDBJ databases">
        <title>Sequencing the genomes of 1000 actinobacteria strains.</title>
        <authorList>
            <person name="Klenk H.-P."/>
        </authorList>
    </citation>
    <scope>NUCLEOTIDE SEQUENCE [LARGE SCALE GENOMIC DNA]</scope>
    <source>
        <strain evidence="1 2">DSM 18935</strain>
    </source>
</reference>
<proteinExistence type="predicted"/>
<evidence type="ECO:0000313" key="2">
    <source>
        <dbReference type="Proteomes" id="UP000315628"/>
    </source>
</evidence>
<dbReference type="SFLD" id="SFLDS00003">
    <property type="entry name" value="Haloacid_Dehalogenase"/>
    <property type="match status" value="1"/>
</dbReference>
<dbReference type="Proteomes" id="UP000315628">
    <property type="component" value="Unassembled WGS sequence"/>
</dbReference>
<dbReference type="CDD" id="cd07505">
    <property type="entry name" value="HAD_BPGM-like"/>
    <property type="match status" value="1"/>
</dbReference>
<dbReference type="NCBIfam" id="TIGR01509">
    <property type="entry name" value="HAD-SF-IA-v3"/>
    <property type="match status" value="1"/>
</dbReference>
<dbReference type="InterPro" id="IPR023214">
    <property type="entry name" value="HAD_sf"/>
</dbReference>
<comment type="caution">
    <text evidence="1">The sequence shown here is derived from an EMBL/GenBank/DDBJ whole genome shotgun (WGS) entry which is preliminary data.</text>
</comment>
<keyword evidence="1" id="KW-0378">Hydrolase</keyword>
<dbReference type="EMBL" id="VIUW01000005">
    <property type="protein sequence ID" value="TWD13209.1"/>
    <property type="molecule type" value="Genomic_DNA"/>
</dbReference>
<organism evidence="1 2">
    <name type="scientific">Marihabitans asiaticum</name>
    <dbReference type="NCBI Taxonomy" id="415218"/>
    <lineage>
        <taxon>Bacteria</taxon>
        <taxon>Bacillati</taxon>
        <taxon>Actinomycetota</taxon>
        <taxon>Actinomycetes</taxon>
        <taxon>Micrococcales</taxon>
        <taxon>Intrasporangiaceae</taxon>
        <taxon>Marihabitans</taxon>
    </lineage>
</organism>
<gene>
    <name evidence="1" type="ORF">FB557_2597</name>
</gene>
<dbReference type="PANTHER" id="PTHR18901">
    <property type="entry name" value="2-DEOXYGLUCOSE-6-PHOSPHATE PHOSPHATASE 2"/>
    <property type="match status" value="1"/>
</dbReference>
<dbReference type="InterPro" id="IPR036412">
    <property type="entry name" value="HAD-like_sf"/>
</dbReference>
<dbReference type="GO" id="GO:0016787">
    <property type="term" value="F:hydrolase activity"/>
    <property type="evidence" value="ECO:0007669"/>
    <property type="project" value="UniProtKB-KW"/>
</dbReference>
<dbReference type="InterPro" id="IPR006439">
    <property type="entry name" value="HAD-SF_hydro_IA"/>
</dbReference>
<dbReference type="SFLD" id="SFLDG01129">
    <property type="entry name" value="C1.5:_HAD__Beta-PGM__Phosphata"/>
    <property type="match status" value="1"/>
</dbReference>
<dbReference type="Gene3D" id="3.40.50.1000">
    <property type="entry name" value="HAD superfamily/HAD-like"/>
    <property type="match status" value="1"/>
</dbReference>
<dbReference type="Pfam" id="PF00702">
    <property type="entry name" value="Hydrolase"/>
    <property type="match status" value="1"/>
</dbReference>
<dbReference type="SUPFAM" id="SSF56784">
    <property type="entry name" value="HAD-like"/>
    <property type="match status" value="1"/>
</dbReference>
<dbReference type="Gene3D" id="1.10.150.240">
    <property type="entry name" value="Putative phosphatase, domain 2"/>
    <property type="match status" value="1"/>
</dbReference>
<sequence>MADVTGRPLSTDPRLPDAVLWDMDGTLVDTEPYWISAEHALVERFGGTWTDELAHQLVGNPLLVSADFIIANSPVTLTPHEVVHVLMGSVVDQVREHVPWRPGAAELLAEGSRLGVPAVLVTMSWQPLARAVVDAAPPGSFAHLVTGDEVTHGKPHPEPYLTAADLLAAPPERCLAIEDSPTGVRSAVAAGVPTIAVPHVVPIPDVPGAARIRTLDGASLSELAQRARSASSPPRES</sequence>
<dbReference type="PANTHER" id="PTHR18901:SF38">
    <property type="entry name" value="PSEUDOURIDINE-5'-PHOSPHATASE"/>
    <property type="match status" value="1"/>
</dbReference>
<keyword evidence="2" id="KW-1185">Reference proteome</keyword>
<dbReference type="AlphaFoldDB" id="A0A560W6F4"/>
<evidence type="ECO:0000313" key="1">
    <source>
        <dbReference type="EMBL" id="TWD13209.1"/>
    </source>
</evidence>
<accession>A0A560W6F4</accession>
<dbReference type="InterPro" id="IPR023198">
    <property type="entry name" value="PGP-like_dom2"/>
</dbReference>
<protein>
    <submittedName>
        <fullName evidence="1">HAD superfamily hydrolase (TIGR01509 family)</fullName>
    </submittedName>
</protein>
<name>A0A560W6F4_9MICO</name>